<dbReference type="EMBL" id="JADIMB010000021">
    <property type="protein sequence ID" value="MBO8470454.1"/>
    <property type="molecule type" value="Genomic_DNA"/>
</dbReference>
<gene>
    <name evidence="1" type="ORF">IAB82_01520</name>
</gene>
<proteinExistence type="predicted"/>
<dbReference type="Proteomes" id="UP000823603">
    <property type="component" value="Unassembled WGS sequence"/>
</dbReference>
<sequence>MKMLFFVILLFPPLVSMCLGNEYYSPEFGEDMPETEAIPAEGGICMIPFTYVNTRFQPGREYRQFRYRLLLGDEPGPEQYPGQEDISYTEDDDAMYDMILSVDVPANDSGFERTVKVEVSVDKQYSGDPFPSGDEVHEWGDWFQVYSGIQSGTM</sequence>
<evidence type="ECO:0000313" key="1">
    <source>
        <dbReference type="EMBL" id="MBO8470454.1"/>
    </source>
</evidence>
<protein>
    <submittedName>
        <fullName evidence="1">Uncharacterized protein</fullName>
    </submittedName>
</protein>
<organism evidence="1 2">
    <name type="scientific">Candidatus Cryptobacteroides faecavium</name>
    <dbReference type="NCBI Taxonomy" id="2840762"/>
    <lineage>
        <taxon>Bacteria</taxon>
        <taxon>Pseudomonadati</taxon>
        <taxon>Bacteroidota</taxon>
        <taxon>Bacteroidia</taxon>
        <taxon>Bacteroidales</taxon>
        <taxon>Candidatus Cryptobacteroides</taxon>
    </lineage>
</organism>
<dbReference type="AlphaFoldDB" id="A0A9D9IER0"/>
<comment type="caution">
    <text evidence="1">The sequence shown here is derived from an EMBL/GenBank/DDBJ whole genome shotgun (WGS) entry which is preliminary data.</text>
</comment>
<name>A0A9D9IER0_9BACT</name>
<reference evidence="1" key="2">
    <citation type="journal article" date="2021" name="PeerJ">
        <title>Extensive microbial diversity within the chicken gut microbiome revealed by metagenomics and culture.</title>
        <authorList>
            <person name="Gilroy R."/>
            <person name="Ravi A."/>
            <person name="Getino M."/>
            <person name="Pursley I."/>
            <person name="Horton D.L."/>
            <person name="Alikhan N.F."/>
            <person name="Baker D."/>
            <person name="Gharbi K."/>
            <person name="Hall N."/>
            <person name="Watson M."/>
            <person name="Adriaenssens E.M."/>
            <person name="Foster-Nyarko E."/>
            <person name="Jarju S."/>
            <person name="Secka A."/>
            <person name="Antonio M."/>
            <person name="Oren A."/>
            <person name="Chaudhuri R.R."/>
            <person name="La Ragione R."/>
            <person name="Hildebrand F."/>
            <person name="Pallen M.J."/>
        </authorList>
    </citation>
    <scope>NUCLEOTIDE SEQUENCE</scope>
    <source>
        <strain evidence="1">B2-22910</strain>
    </source>
</reference>
<reference evidence="1" key="1">
    <citation type="submission" date="2020-10" db="EMBL/GenBank/DDBJ databases">
        <authorList>
            <person name="Gilroy R."/>
        </authorList>
    </citation>
    <scope>NUCLEOTIDE SEQUENCE</scope>
    <source>
        <strain evidence="1">B2-22910</strain>
    </source>
</reference>
<evidence type="ECO:0000313" key="2">
    <source>
        <dbReference type="Proteomes" id="UP000823603"/>
    </source>
</evidence>
<accession>A0A9D9IER0</accession>